<organism evidence="2 3">
    <name type="scientific">Striga hermonthica</name>
    <name type="common">Purple witchweed</name>
    <name type="synonym">Buchnera hermonthica</name>
    <dbReference type="NCBI Taxonomy" id="68872"/>
    <lineage>
        <taxon>Eukaryota</taxon>
        <taxon>Viridiplantae</taxon>
        <taxon>Streptophyta</taxon>
        <taxon>Embryophyta</taxon>
        <taxon>Tracheophyta</taxon>
        <taxon>Spermatophyta</taxon>
        <taxon>Magnoliopsida</taxon>
        <taxon>eudicotyledons</taxon>
        <taxon>Gunneridae</taxon>
        <taxon>Pentapetalae</taxon>
        <taxon>asterids</taxon>
        <taxon>lamiids</taxon>
        <taxon>Lamiales</taxon>
        <taxon>Orobanchaceae</taxon>
        <taxon>Buchnereae</taxon>
        <taxon>Striga</taxon>
    </lineage>
</organism>
<comment type="caution">
    <text evidence="2">The sequence shown here is derived from an EMBL/GenBank/DDBJ whole genome shotgun (WGS) entry which is preliminary data.</text>
</comment>
<name>A0A9N7MSN2_STRHE</name>
<feature type="compositionally biased region" description="Polar residues" evidence="1">
    <location>
        <begin position="1"/>
        <end position="40"/>
    </location>
</feature>
<feature type="region of interest" description="Disordered" evidence="1">
    <location>
        <begin position="1"/>
        <end position="95"/>
    </location>
</feature>
<gene>
    <name evidence="2" type="ORF">SHERM_15059</name>
</gene>
<dbReference type="Proteomes" id="UP001153555">
    <property type="component" value="Unassembled WGS sequence"/>
</dbReference>
<evidence type="ECO:0000256" key="1">
    <source>
        <dbReference type="SAM" id="MobiDB-lite"/>
    </source>
</evidence>
<feature type="non-terminal residue" evidence="2">
    <location>
        <position position="95"/>
    </location>
</feature>
<reference evidence="2" key="1">
    <citation type="submission" date="2019-12" db="EMBL/GenBank/DDBJ databases">
        <authorList>
            <person name="Scholes J."/>
        </authorList>
    </citation>
    <scope>NUCLEOTIDE SEQUENCE</scope>
</reference>
<accession>A0A9N7MSN2</accession>
<dbReference type="EMBL" id="CACSLK010012206">
    <property type="protein sequence ID" value="CAA0814795.1"/>
    <property type="molecule type" value="Genomic_DNA"/>
</dbReference>
<dbReference type="AlphaFoldDB" id="A0A9N7MSN2"/>
<sequence>TSSTPTVNQPDPPNNQSITDNQPIPTANQPDPTNNEQISDTSTSRRSSRKRNIPSYLHVYKHSLPPSNNLAYSKDHDDISGTSHNTIKNPIEHHL</sequence>
<evidence type="ECO:0000313" key="2">
    <source>
        <dbReference type="EMBL" id="CAA0814795.1"/>
    </source>
</evidence>
<proteinExistence type="predicted"/>
<feature type="non-terminal residue" evidence="2">
    <location>
        <position position="1"/>
    </location>
</feature>
<evidence type="ECO:0000313" key="3">
    <source>
        <dbReference type="Proteomes" id="UP001153555"/>
    </source>
</evidence>
<keyword evidence="3" id="KW-1185">Reference proteome</keyword>
<protein>
    <submittedName>
        <fullName evidence="2">Uncharacterized protein</fullName>
    </submittedName>
</protein>